<dbReference type="AlphaFoldDB" id="A0A6A7FUV4"/>
<dbReference type="GO" id="GO:0046856">
    <property type="term" value="P:phosphatidylinositol dephosphorylation"/>
    <property type="evidence" value="ECO:0007669"/>
    <property type="project" value="InterPro"/>
</dbReference>
<dbReference type="InterPro" id="IPR031896">
    <property type="entry name" value="INPP5B_PH_dom"/>
</dbReference>
<evidence type="ECO:0000256" key="9">
    <source>
        <dbReference type="ARBA" id="ARBA00023329"/>
    </source>
</evidence>
<dbReference type="PROSITE" id="PS50238">
    <property type="entry name" value="RHOGAP"/>
    <property type="match status" value="1"/>
</dbReference>
<dbReference type="SUPFAM" id="SSF56219">
    <property type="entry name" value="DNase I-like"/>
    <property type="match status" value="1"/>
</dbReference>
<keyword evidence="8" id="KW-0472">Membrane</keyword>
<dbReference type="GO" id="GO:0031901">
    <property type="term" value="C:early endosome membrane"/>
    <property type="evidence" value="ECO:0007669"/>
    <property type="project" value="UniProtKB-SubCell"/>
</dbReference>
<proteinExistence type="evidence at transcript level"/>
<keyword evidence="9" id="KW-0968">Cytoplasmic vesicle</keyword>
<evidence type="ECO:0000256" key="8">
    <source>
        <dbReference type="ARBA" id="ARBA00023136"/>
    </source>
</evidence>
<dbReference type="InterPro" id="IPR047078">
    <property type="entry name" value="RhoGAP_OCRL1"/>
</dbReference>
<dbReference type="FunFam" id="1.10.555.10:FF:000012">
    <property type="entry name" value="Putative inositol polyphosphate 5-phosphatase OCRL-1"/>
    <property type="match status" value="1"/>
</dbReference>
<feature type="compositionally biased region" description="Low complexity" evidence="10">
    <location>
        <begin position="237"/>
        <end position="246"/>
    </location>
</feature>
<keyword evidence="7" id="KW-0443">Lipid metabolism</keyword>
<comment type="similarity">
    <text evidence="3">Belongs to the inositol 1,4,5-trisphosphate 5-phosphatase type II family.</text>
</comment>
<keyword evidence="5" id="KW-0967">Endosome</keyword>
<dbReference type="SUPFAM" id="SSF48350">
    <property type="entry name" value="GTPase activation domain, GAP"/>
    <property type="match status" value="1"/>
</dbReference>
<keyword evidence="6" id="KW-0378">Hydrolase</keyword>
<evidence type="ECO:0000256" key="5">
    <source>
        <dbReference type="ARBA" id="ARBA00022753"/>
    </source>
</evidence>
<organism evidence="12">
    <name type="scientific">Hirondellea gigas</name>
    <dbReference type="NCBI Taxonomy" id="1518452"/>
    <lineage>
        <taxon>Eukaryota</taxon>
        <taxon>Metazoa</taxon>
        <taxon>Ecdysozoa</taxon>
        <taxon>Arthropoda</taxon>
        <taxon>Crustacea</taxon>
        <taxon>Multicrustacea</taxon>
        <taxon>Malacostraca</taxon>
        <taxon>Eumalacostraca</taxon>
        <taxon>Peracarida</taxon>
        <taxon>Amphipoda</taxon>
        <taxon>Amphilochidea</taxon>
        <taxon>Lysianassida</taxon>
        <taxon>Lysianassidira</taxon>
        <taxon>Lysianassoidea</taxon>
        <taxon>Lysianassidae</taxon>
        <taxon>Hirondellea</taxon>
    </lineage>
</organism>
<dbReference type="Gene3D" id="2.30.29.110">
    <property type="match status" value="1"/>
</dbReference>
<evidence type="ECO:0000256" key="3">
    <source>
        <dbReference type="ARBA" id="ARBA00005910"/>
    </source>
</evidence>
<evidence type="ECO:0000256" key="4">
    <source>
        <dbReference type="ARBA" id="ARBA00013044"/>
    </source>
</evidence>
<dbReference type="InterPro" id="IPR046985">
    <property type="entry name" value="IP5"/>
</dbReference>
<dbReference type="PANTHER" id="PTHR11200:SF300">
    <property type="entry name" value="TYPE II INOSITOL 1,4,5-TRISPHOSPHATE 5-PHOSPHATASE"/>
    <property type="match status" value="1"/>
</dbReference>
<dbReference type="Gene3D" id="2.60.40.10">
    <property type="entry name" value="Immunoglobulins"/>
    <property type="match status" value="1"/>
</dbReference>
<evidence type="ECO:0000259" key="11">
    <source>
        <dbReference type="PROSITE" id="PS50238"/>
    </source>
</evidence>
<evidence type="ECO:0000256" key="10">
    <source>
        <dbReference type="SAM" id="MobiDB-lite"/>
    </source>
</evidence>
<reference evidence="12" key="1">
    <citation type="submission" date="2017-11" db="EMBL/GenBank/DDBJ databases">
        <title>The sensing device of the deep-sea amphipod.</title>
        <authorList>
            <person name="Kobayashi H."/>
            <person name="Nagahama T."/>
            <person name="Arai W."/>
            <person name="Sasagawa Y."/>
            <person name="Umeda M."/>
            <person name="Hayashi T."/>
            <person name="Nikaido I."/>
            <person name="Watanabe H."/>
            <person name="Oguri K."/>
            <person name="Kitazato H."/>
            <person name="Fujioka K."/>
            <person name="Kido Y."/>
            <person name="Takami H."/>
        </authorList>
    </citation>
    <scope>NUCLEOTIDE SEQUENCE</scope>
    <source>
        <tissue evidence="12">Whole body</tissue>
    </source>
</reference>
<accession>A0A6A7FUV4</accession>
<dbReference type="GO" id="GO:0004439">
    <property type="term" value="F:phosphatidylinositol-4,5-bisphosphate 5-phosphatase activity"/>
    <property type="evidence" value="ECO:0007669"/>
    <property type="project" value="UniProtKB-EC"/>
</dbReference>
<feature type="compositionally biased region" description="Polar residues" evidence="10">
    <location>
        <begin position="180"/>
        <end position="202"/>
    </location>
</feature>
<dbReference type="Pfam" id="PF00620">
    <property type="entry name" value="RhoGAP"/>
    <property type="match status" value="1"/>
</dbReference>
<dbReference type="CDD" id="cd04380">
    <property type="entry name" value="RhoGAP_OCRL1"/>
    <property type="match status" value="1"/>
</dbReference>
<dbReference type="PANTHER" id="PTHR11200">
    <property type="entry name" value="INOSITOL 5-PHOSPHATASE"/>
    <property type="match status" value="1"/>
</dbReference>
<dbReference type="InterPro" id="IPR000300">
    <property type="entry name" value="IPPc"/>
</dbReference>
<name>A0A6A7FUV4_9CRUS</name>
<dbReference type="InterPro" id="IPR036691">
    <property type="entry name" value="Endo/exonu/phosph_ase_sf"/>
</dbReference>
<dbReference type="InterPro" id="IPR013783">
    <property type="entry name" value="Ig-like_fold"/>
</dbReference>
<evidence type="ECO:0000256" key="1">
    <source>
        <dbReference type="ARBA" id="ARBA00004146"/>
    </source>
</evidence>
<dbReference type="Pfam" id="PF16776">
    <property type="entry name" value="INPP5B_PH"/>
    <property type="match status" value="1"/>
</dbReference>
<feature type="domain" description="Rho-GAP" evidence="11">
    <location>
        <begin position="804"/>
        <end position="992"/>
    </location>
</feature>
<dbReference type="GO" id="GO:0030670">
    <property type="term" value="C:phagocytic vesicle membrane"/>
    <property type="evidence" value="ECO:0007669"/>
    <property type="project" value="UniProtKB-SubCell"/>
</dbReference>
<dbReference type="InterPro" id="IPR000198">
    <property type="entry name" value="RhoGAP_dom"/>
</dbReference>
<dbReference type="Pfam" id="PF21310">
    <property type="entry name" value="OCRL-like_ASH"/>
    <property type="match status" value="1"/>
</dbReference>
<dbReference type="EC" id="3.1.3.36" evidence="4"/>
<evidence type="ECO:0000313" key="12">
    <source>
        <dbReference type="EMBL" id="LAC22376.1"/>
    </source>
</evidence>
<dbReference type="Gene3D" id="3.60.10.10">
    <property type="entry name" value="Endonuclease/exonuclease/phosphatase"/>
    <property type="match status" value="1"/>
</dbReference>
<evidence type="ECO:0000256" key="7">
    <source>
        <dbReference type="ARBA" id="ARBA00023098"/>
    </source>
</evidence>
<dbReference type="EMBL" id="IACT01003125">
    <property type="protein sequence ID" value="LAC22376.1"/>
    <property type="molecule type" value="mRNA"/>
</dbReference>
<sequence length="992" mass="109514">MDYETLITHKLLPGHKLISTIKAGLVQEFVKTPRILALIEGFEASPNTTLAAAPALSSGTSTPLSKWSASSRTVASEVERAVLVLRSCTQVPFSPDHLTVETVLPVDARFTYNIDSEPSNEVLILNLSSARHKLLFEMTFSQRTSTFVSEVLKAAEGVSKRKAPTPEFTWLKPYLANTSSGSSSAIPSNKPSQQASETSSICSGAGGGGTTANTNTDKIFTIESSGTNFLVNLDDGTNSTSSSSNSPRLPGKHNNNSVSSNSSSAAGAAATKGLGSFDVTTDGMDSHILLPDDMSMLRISSEYGDRSKFYEASCTPIAARESHVRHQMALKEASYTHNTTLTVFIGTWNVNGVLPSIGLADWLAVDQDPPDIYALGFQELDLDTGTIIFNATPKESEWRTAVAAGVHPAARYKQVACVRLVGMLLLVLVQEKHASHVNNIQSSTVATGIMNLLGNKGGVAARMDVYNTSVCFVNCHLAAHVEEYERRNEDYDGISEKTVFLGNAARQTPARYIRDHTHIYFFGDMNYRIPPHNVDVRHLASNNEYKTLLSLDQLNIQKGIGRVFKGYNEGEITFRPTFKYDLNTDNWDSSEKARQPAWCDRVLWAGEGIQQVIYRSHMQLKISDHKPVSSIFHSQVKVIDVASYRRVHEEVMKQLDKMENDLLPSVELSVSEIILKPVQFLQPQHDTLTISNTGQISVQFAFINKLNDERCCKPWLKIHPMAGLIKPGTDCVVQLDIKVDHRSASALNSGAEQMYDILVLHLDGGKDFFITITGDYQRSCFGSSINALVNMNKPFSEVPVAQLIDLESSSPKFSLDLPYAIPKEMWYLVDHLHAHAQQSEGLFCRPGLNKEILEIRACLDAGAPSRVLPGSVHSVAEVLMLLLEALPEPVVPYTLYLPAVTAAKQGIDASKLVFDQMPPHHRNVFTYLMAFLKELLVHKEQNKLDAINLARAFGMLMLREPPAHLPFASNIKIDDADLRKQMFVHHFLVNEY</sequence>
<evidence type="ECO:0000256" key="6">
    <source>
        <dbReference type="ARBA" id="ARBA00022801"/>
    </source>
</evidence>
<dbReference type="InterPro" id="IPR008936">
    <property type="entry name" value="Rho_GTPase_activation_prot"/>
</dbReference>
<dbReference type="Gene3D" id="1.10.555.10">
    <property type="entry name" value="Rho GTPase activation protein"/>
    <property type="match status" value="1"/>
</dbReference>
<comment type="subcellular location">
    <subcellularLocation>
        <location evidence="2">Cytoplasmic vesicle</location>
        <location evidence="2">Phagosome membrane</location>
    </subcellularLocation>
    <subcellularLocation>
        <location evidence="1">Early endosome membrane</location>
    </subcellularLocation>
</comment>
<dbReference type="Pfam" id="PF22669">
    <property type="entry name" value="Exo_endo_phos2"/>
    <property type="match status" value="1"/>
</dbReference>
<evidence type="ECO:0000256" key="2">
    <source>
        <dbReference type="ARBA" id="ARBA00004580"/>
    </source>
</evidence>
<protein>
    <recommendedName>
        <fullName evidence="4">phosphoinositide 5-phosphatase</fullName>
        <ecNumber evidence="4">3.1.3.36</ecNumber>
    </recommendedName>
</protein>
<feature type="region of interest" description="Disordered" evidence="10">
    <location>
        <begin position="233"/>
        <end position="265"/>
    </location>
</feature>
<dbReference type="SMART" id="SM00128">
    <property type="entry name" value="IPPc"/>
    <property type="match status" value="1"/>
</dbReference>
<dbReference type="SMART" id="SM00324">
    <property type="entry name" value="RhoGAP"/>
    <property type="match status" value="1"/>
</dbReference>
<feature type="compositionally biased region" description="Low complexity" evidence="10">
    <location>
        <begin position="254"/>
        <end position="265"/>
    </location>
</feature>
<dbReference type="FunFam" id="3.60.10.10:FF:000004">
    <property type="entry name" value="Type II inositol 1,4,5-trisphosphate 5-phosphatase"/>
    <property type="match status" value="1"/>
</dbReference>
<feature type="region of interest" description="Disordered" evidence="10">
    <location>
        <begin position="180"/>
        <end position="215"/>
    </location>
</feature>
<dbReference type="InterPro" id="IPR048869">
    <property type="entry name" value="OCRL-1_2_ASH"/>
</dbReference>
<dbReference type="GO" id="GO:0007165">
    <property type="term" value="P:signal transduction"/>
    <property type="evidence" value="ECO:0007669"/>
    <property type="project" value="InterPro"/>
</dbReference>
<dbReference type="FunFam" id="2.60.40.10:FF:000132">
    <property type="entry name" value="Inositol polyphosphate 5-phosphatase OCRL-1 isoform b"/>
    <property type="match status" value="1"/>
</dbReference>